<reference evidence="3 4" key="1">
    <citation type="submission" date="2023-03" db="EMBL/GenBank/DDBJ databases">
        <title>WGS of Gossypium arboreum.</title>
        <authorList>
            <person name="Yu D."/>
        </authorList>
    </citation>
    <scope>NUCLEOTIDE SEQUENCE [LARGE SCALE GENOMIC DNA]</scope>
    <source>
        <tissue evidence="3">Leaf</tissue>
    </source>
</reference>
<dbReference type="PANTHER" id="PTHR36766:SF40">
    <property type="entry name" value="DISEASE RESISTANCE PROTEIN RGA3"/>
    <property type="match status" value="1"/>
</dbReference>
<sequence>MPGSSILVTTDKESVARRMESLHVFRLKLLSEEMCWLILSQKAFTGRSQASREILEDIGRKIANKRQGLPLAAKTSGVLLQDKQGREEWQNVLNNVIWK</sequence>
<dbReference type="Gene3D" id="1.10.8.430">
    <property type="entry name" value="Helical domain of apoptotic protease-activating factors"/>
    <property type="match status" value="1"/>
</dbReference>
<dbReference type="InterPro" id="IPR027417">
    <property type="entry name" value="P-loop_NTPase"/>
</dbReference>
<protein>
    <recommendedName>
        <fullName evidence="2">NB-ARC domain-containing protein</fullName>
    </recommendedName>
</protein>
<dbReference type="Pfam" id="PF00931">
    <property type="entry name" value="NB-ARC"/>
    <property type="match status" value="1"/>
</dbReference>
<feature type="domain" description="NB-ARC" evidence="2">
    <location>
        <begin position="3"/>
        <end position="47"/>
    </location>
</feature>
<comment type="caution">
    <text evidence="3">The sequence shown here is derived from an EMBL/GenBank/DDBJ whole genome shotgun (WGS) entry which is preliminary data.</text>
</comment>
<evidence type="ECO:0000256" key="1">
    <source>
        <dbReference type="ARBA" id="ARBA00022821"/>
    </source>
</evidence>
<evidence type="ECO:0000313" key="4">
    <source>
        <dbReference type="Proteomes" id="UP001358586"/>
    </source>
</evidence>
<dbReference type="PANTHER" id="PTHR36766">
    <property type="entry name" value="PLANT BROAD-SPECTRUM MILDEW RESISTANCE PROTEIN RPW8"/>
    <property type="match status" value="1"/>
</dbReference>
<dbReference type="SUPFAM" id="SSF52540">
    <property type="entry name" value="P-loop containing nucleoside triphosphate hydrolases"/>
    <property type="match status" value="1"/>
</dbReference>
<accession>A0ABR0N8N9</accession>
<dbReference type="InterPro" id="IPR042197">
    <property type="entry name" value="Apaf_helical"/>
</dbReference>
<proteinExistence type="predicted"/>
<evidence type="ECO:0000259" key="2">
    <source>
        <dbReference type="Pfam" id="PF00931"/>
    </source>
</evidence>
<organism evidence="3 4">
    <name type="scientific">Gossypium arboreum</name>
    <name type="common">Tree cotton</name>
    <name type="synonym">Gossypium nanking</name>
    <dbReference type="NCBI Taxonomy" id="29729"/>
    <lineage>
        <taxon>Eukaryota</taxon>
        <taxon>Viridiplantae</taxon>
        <taxon>Streptophyta</taxon>
        <taxon>Embryophyta</taxon>
        <taxon>Tracheophyta</taxon>
        <taxon>Spermatophyta</taxon>
        <taxon>Magnoliopsida</taxon>
        <taxon>eudicotyledons</taxon>
        <taxon>Gunneridae</taxon>
        <taxon>Pentapetalae</taxon>
        <taxon>rosids</taxon>
        <taxon>malvids</taxon>
        <taxon>Malvales</taxon>
        <taxon>Malvaceae</taxon>
        <taxon>Malvoideae</taxon>
        <taxon>Gossypium</taxon>
    </lineage>
</organism>
<dbReference type="InterPro" id="IPR002182">
    <property type="entry name" value="NB-ARC"/>
</dbReference>
<dbReference type="EMBL" id="JARKNE010000011">
    <property type="protein sequence ID" value="KAK5786177.1"/>
    <property type="molecule type" value="Genomic_DNA"/>
</dbReference>
<gene>
    <name evidence="3" type="ORF">PVK06_040809</name>
</gene>
<keyword evidence="1" id="KW-0611">Plant defense</keyword>
<evidence type="ECO:0000313" key="3">
    <source>
        <dbReference type="EMBL" id="KAK5786177.1"/>
    </source>
</evidence>
<keyword evidence="4" id="KW-1185">Reference proteome</keyword>
<dbReference type="Proteomes" id="UP001358586">
    <property type="component" value="Chromosome 11"/>
</dbReference>
<name>A0ABR0N8N9_GOSAR</name>